<dbReference type="EMBL" id="JAUPFM010000002">
    <property type="protein sequence ID" value="KAK2858595.1"/>
    <property type="molecule type" value="Genomic_DNA"/>
</dbReference>
<feature type="transmembrane region" description="Helical" evidence="6">
    <location>
        <begin position="642"/>
        <end position="663"/>
    </location>
</feature>
<evidence type="ECO:0000313" key="9">
    <source>
        <dbReference type="Proteomes" id="UP001187415"/>
    </source>
</evidence>
<evidence type="ECO:0000256" key="6">
    <source>
        <dbReference type="SAM" id="Phobius"/>
    </source>
</evidence>
<dbReference type="Gene3D" id="1.20.1250.20">
    <property type="entry name" value="MFS general substrate transporter like domains"/>
    <property type="match status" value="1"/>
</dbReference>
<feature type="compositionally biased region" description="Low complexity" evidence="5">
    <location>
        <begin position="45"/>
        <end position="60"/>
    </location>
</feature>
<proteinExistence type="predicted"/>
<dbReference type="PANTHER" id="PTHR24064">
    <property type="entry name" value="SOLUTE CARRIER FAMILY 22 MEMBER"/>
    <property type="match status" value="1"/>
</dbReference>
<feature type="region of interest" description="Disordered" evidence="5">
    <location>
        <begin position="131"/>
        <end position="167"/>
    </location>
</feature>
<dbReference type="PROSITE" id="PS50850">
    <property type="entry name" value="MFS"/>
    <property type="match status" value="1"/>
</dbReference>
<feature type="transmembrane region" description="Helical" evidence="6">
    <location>
        <begin position="379"/>
        <end position="402"/>
    </location>
</feature>
<evidence type="ECO:0000256" key="4">
    <source>
        <dbReference type="ARBA" id="ARBA00023136"/>
    </source>
</evidence>
<dbReference type="InterPro" id="IPR020846">
    <property type="entry name" value="MFS_dom"/>
</dbReference>
<keyword evidence="9" id="KW-1185">Reference proteome</keyword>
<organism evidence="8 9">
    <name type="scientific">Channa striata</name>
    <name type="common">Snakehead murrel</name>
    <name type="synonym">Ophicephalus striatus</name>
    <dbReference type="NCBI Taxonomy" id="64152"/>
    <lineage>
        <taxon>Eukaryota</taxon>
        <taxon>Metazoa</taxon>
        <taxon>Chordata</taxon>
        <taxon>Craniata</taxon>
        <taxon>Vertebrata</taxon>
        <taxon>Euteleostomi</taxon>
        <taxon>Actinopterygii</taxon>
        <taxon>Neopterygii</taxon>
        <taxon>Teleostei</taxon>
        <taxon>Neoteleostei</taxon>
        <taxon>Acanthomorphata</taxon>
        <taxon>Anabantaria</taxon>
        <taxon>Anabantiformes</taxon>
        <taxon>Channoidei</taxon>
        <taxon>Channidae</taxon>
        <taxon>Channa</taxon>
    </lineage>
</organism>
<feature type="region of interest" description="Disordered" evidence="5">
    <location>
        <begin position="673"/>
        <end position="704"/>
    </location>
</feature>
<sequence>MWYMSADWETLGEELRREHVIYESSRRDLEPVTAVKSRFGRSETSGASRRASPSPRVGGSVLAPLRAPKAEPASVKERLHFPWTDMSFHFPDKPPGPEAQGNTQRCHTSPLTITTAFTFYSLLMMTSPDSPPLVSPSPCPAPPPSLPSSPIPSSPAPSSSSMPAPPSLPPTGEVMVLALGRKKQRVLIALSILPNLFLAFLLSSDPLITLSPPHRCHLPGPLPSPEVLNASLPWEKGERPGDSGGLSQCKQYVNGSQSAVVDCEAGWDYNVTEGLKNNIVTEWALVCGQYWLVPVEEVCFILGILTGCLGLGYAADRLGRSKTLLTSLTLSVVFGVLVCVSPYPSIFIVMRFCLAAASAGVYLTLYITRLELCEPSLRLVVTMLAGLMTVAGELLLLAVGLGCQSWRGLLGAGAAPLTLFLSYGIPGVFPESPRWLLLSERSADMNSFSDRRNSSRDIRDDESFTELDSEPATSSQPHLSFPELFHSRNIWKNMCVLGFTSFISHGISHCYSSFRGDVRGTAPSFYWTYLLSVCAGGGAWLLLWATVDRCGRRGILLLSMTMTGLASLILLGLMEYLSETAITVFSVLGLFSSQATASLCILFTAEVIPTIIRGSGVGAVLALGCVGRLSSPLMDLRNHYGYFLHHVVYSSLALLAVLSILLLPESKRKPLPQTLADGEQYRRPPLGRRRRDNVPLLATPNPET</sequence>
<name>A0AA88NLQ5_CHASR</name>
<feature type="transmembrane region" description="Helical" evidence="6">
    <location>
        <begin position="186"/>
        <end position="203"/>
    </location>
</feature>
<feature type="compositionally biased region" description="Pro residues" evidence="5">
    <location>
        <begin position="131"/>
        <end position="155"/>
    </location>
</feature>
<evidence type="ECO:0000259" key="7">
    <source>
        <dbReference type="PROSITE" id="PS50850"/>
    </source>
</evidence>
<protein>
    <recommendedName>
        <fullName evidence="7">Major facilitator superfamily (MFS) profile domain-containing protein</fullName>
    </recommendedName>
</protein>
<dbReference type="Pfam" id="PF00083">
    <property type="entry name" value="Sugar_tr"/>
    <property type="match status" value="1"/>
</dbReference>
<feature type="transmembrane region" description="Helical" evidence="6">
    <location>
        <begin position="610"/>
        <end position="630"/>
    </location>
</feature>
<evidence type="ECO:0000256" key="3">
    <source>
        <dbReference type="ARBA" id="ARBA00022989"/>
    </source>
</evidence>
<feature type="transmembrane region" description="Helical" evidence="6">
    <location>
        <begin position="324"/>
        <end position="343"/>
    </location>
</feature>
<dbReference type="GO" id="GO:0022857">
    <property type="term" value="F:transmembrane transporter activity"/>
    <property type="evidence" value="ECO:0007669"/>
    <property type="project" value="InterPro"/>
</dbReference>
<feature type="transmembrane region" description="Helical" evidence="6">
    <location>
        <begin position="526"/>
        <end position="547"/>
    </location>
</feature>
<gene>
    <name evidence="8" type="ORF">Q5P01_003215</name>
</gene>
<dbReference type="InterPro" id="IPR036259">
    <property type="entry name" value="MFS_trans_sf"/>
</dbReference>
<feature type="region of interest" description="Disordered" evidence="5">
    <location>
        <begin position="34"/>
        <end position="62"/>
    </location>
</feature>
<feature type="domain" description="Major facilitator superfamily (MFS) profile" evidence="7">
    <location>
        <begin position="254"/>
        <end position="668"/>
    </location>
</feature>
<dbReference type="InterPro" id="IPR005828">
    <property type="entry name" value="MFS_sugar_transport-like"/>
</dbReference>
<accession>A0AA88NLQ5</accession>
<evidence type="ECO:0000256" key="5">
    <source>
        <dbReference type="SAM" id="MobiDB-lite"/>
    </source>
</evidence>
<evidence type="ECO:0000256" key="2">
    <source>
        <dbReference type="ARBA" id="ARBA00022692"/>
    </source>
</evidence>
<dbReference type="GO" id="GO:0016020">
    <property type="term" value="C:membrane"/>
    <property type="evidence" value="ECO:0007669"/>
    <property type="project" value="UniProtKB-SubCell"/>
</dbReference>
<evidence type="ECO:0000256" key="1">
    <source>
        <dbReference type="ARBA" id="ARBA00004141"/>
    </source>
</evidence>
<comment type="caution">
    <text evidence="8">The sequence shown here is derived from an EMBL/GenBank/DDBJ whole genome shotgun (WGS) entry which is preliminary data.</text>
</comment>
<feature type="transmembrane region" description="Helical" evidence="6">
    <location>
        <begin position="554"/>
        <end position="574"/>
    </location>
</feature>
<keyword evidence="3 6" id="KW-1133">Transmembrane helix</keyword>
<dbReference type="AlphaFoldDB" id="A0AA88NLQ5"/>
<evidence type="ECO:0000313" key="8">
    <source>
        <dbReference type="EMBL" id="KAK2858595.1"/>
    </source>
</evidence>
<keyword evidence="4 6" id="KW-0472">Membrane</keyword>
<reference evidence="8" key="1">
    <citation type="submission" date="2023-07" db="EMBL/GenBank/DDBJ databases">
        <title>Chromosome-level Genome Assembly of Striped Snakehead (Channa striata).</title>
        <authorList>
            <person name="Liu H."/>
        </authorList>
    </citation>
    <scope>NUCLEOTIDE SEQUENCE</scope>
    <source>
        <strain evidence="8">Gz</strain>
        <tissue evidence="8">Muscle</tissue>
    </source>
</reference>
<feature type="transmembrane region" description="Helical" evidence="6">
    <location>
        <begin position="408"/>
        <end position="429"/>
    </location>
</feature>
<keyword evidence="2 6" id="KW-0812">Transmembrane</keyword>
<comment type="subcellular location">
    <subcellularLocation>
        <location evidence="1">Membrane</location>
        <topology evidence="1">Multi-pass membrane protein</topology>
    </subcellularLocation>
</comment>
<dbReference type="Proteomes" id="UP001187415">
    <property type="component" value="Unassembled WGS sequence"/>
</dbReference>
<feature type="transmembrane region" description="Helical" evidence="6">
    <location>
        <begin position="580"/>
        <end position="603"/>
    </location>
</feature>
<dbReference type="SUPFAM" id="SSF103473">
    <property type="entry name" value="MFS general substrate transporter"/>
    <property type="match status" value="1"/>
</dbReference>
<feature type="transmembrane region" description="Helical" evidence="6">
    <location>
        <begin position="290"/>
        <end position="312"/>
    </location>
</feature>